<protein>
    <submittedName>
        <fullName evidence="1">Uncharacterized protein</fullName>
    </submittedName>
</protein>
<gene>
    <name evidence="1" type="ORF">BCF46_3875</name>
</gene>
<reference evidence="1 2" key="1">
    <citation type="submission" date="2018-10" db="EMBL/GenBank/DDBJ databases">
        <title>Genomic Encyclopedia of Archaeal and Bacterial Type Strains, Phase II (KMG-II): from individual species to whole genera.</title>
        <authorList>
            <person name="Goeker M."/>
        </authorList>
    </citation>
    <scope>NUCLEOTIDE SEQUENCE [LARGE SCALE GENOMIC DNA]</scope>
    <source>
        <strain evidence="1 2">DSM 29466</strain>
    </source>
</reference>
<name>A0A497V6N7_9RHOB</name>
<accession>A0A497V6N7</accession>
<dbReference type="EMBL" id="RCCE01000010">
    <property type="protein sequence ID" value="RLJ36185.1"/>
    <property type="molecule type" value="Genomic_DNA"/>
</dbReference>
<comment type="caution">
    <text evidence="1">The sequence shown here is derived from an EMBL/GenBank/DDBJ whole genome shotgun (WGS) entry which is preliminary data.</text>
</comment>
<evidence type="ECO:0000313" key="2">
    <source>
        <dbReference type="Proteomes" id="UP000269157"/>
    </source>
</evidence>
<dbReference type="AlphaFoldDB" id="A0A497V6N7"/>
<sequence length="38" mass="4158">MEFRNLVVGQALQARTICLGIHEYQTKSACAAHHLGSC</sequence>
<organism evidence="1 2">
    <name type="scientific">Litoreibacter meonggei</name>
    <dbReference type="NCBI Taxonomy" id="1049199"/>
    <lineage>
        <taxon>Bacteria</taxon>
        <taxon>Pseudomonadati</taxon>
        <taxon>Pseudomonadota</taxon>
        <taxon>Alphaproteobacteria</taxon>
        <taxon>Rhodobacterales</taxon>
        <taxon>Roseobacteraceae</taxon>
        <taxon>Litoreibacter</taxon>
    </lineage>
</organism>
<keyword evidence="2" id="KW-1185">Reference proteome</keyword>
<evidence type="ECO:0000313" key="1">
    <source>
        <dbReference type="EMBL" id="RLJ36185.1"/>
    </source>
</evidence>
<dbReference type="Proteomes" id="UP000269157">
    <property type="component" value="Unassembled WGS sequence"/>
</dbReference>
<proteinExistence type="predicted"/>